<dbReference type="SUPFAM" id="SSF53335">
    <property type="entry name" value="S-adenosyl-L-methionine-dependent methyltransferases"/>
    <property type="match status" value="1"/>
</dbReference>
<dbReference type="Pfam" id="PF08100">
    <property type="entry name" value="Dimerisation"/>
    <property type="match status" value="1"/>
</dbReference>
<keyword evidence="2" id="KW-0808">Transferase</keyword>
<dbReference type="EMBL" id="JAPDRL010000069">
    <property type="protein sequence ID" value="KAJ9660039.1"/>
    <property type="molecule type" value="Genomic_DNA"/>
</dbReference>
<dbReference type="PANTHER" id="PTHR43712:SF5">
    <property type="entry name" value="O-METHYLTRANSFERASE ASQN-RELATED"/>
    <property type="match status" value="1"/>
</dbReference>
<feature type="domain" description="O-methyltransferase dimerisation" evidence="5">
    <location>
        <begin position="110"/>
        <end position="166"/>
    </location>
</feature>
<dbReference type="InterPro" id="IPR001077">
    <property type="entry name" value="COMT_C"/>
</dbReference>
<dbReference type="SUPFAM" id="SSF46785">
    <property type="entry name" value="Winged helix' DNA-binding domain"/>
    <property type="match status" value="1"/>
</dbReference>
<proteinExistence type="predicted"/>
<sequence length="454" mass="49890">MSNEASFIDRCSTESLTNGHVNGTTLNGKPYSTRTEDLSALSAIVSDSVKTYLARLESVGAPAPNLQDPFPELVKDEAAQLAKFEILRACEKIMALVQGPVEWLMFQNMAFVDPACVGIAVELGIPEAIAPSPEPTSLQQLVDATGASKEVLSRIMRVCTQRLCFEEVALGQYIHNGVSLQLLAPPINSLIGHCCDDGLQSAAHLAKVLRKNNFHASNKPADCAFSSAFGTSKSLFDYYYTDDLVRGQRFALGMAGSEMIKPLTEDVFPFDMLPHRAKVVDVGGGRGQVSVRIAEKMPDMTFVVQDGEAILEAGQAEGVPESVKGRVEFMPHDFFTPQPVKGADVYLFRFILHDHPDDACVKILSQIIDAMDPDKSCILIDDAVVPSFLGQDSLRFFNLLDIYMMMILNAKERTEGQWEELFRMASERLVLEKVWREPGGGPQGGTVLELRLRK</sequence>
<evidence type="ECO:0000256" key="1">
    <source>
        <dbReference type="ARBA" id="ARBA00022603"/>
    </source>
</evidence>
<dbReference type="InterPro" id="IPR036388">
    <property type="entry name" value="WH-like_DNA-bd_sf"/>
</dbReference>
<reference evidence="6" key="1">
    <citation type="submission" date="2022-10" db="EMBL/GenBank/DDBJ databases">
        <title>Culturing micro-colonial fungi from biological soil crusts in the Mojave desert and describing Neophaeococcomyces mojavensis, and introducing the new genera and species Taxawa tesnikishii.</title>
        <authorList>
            <person name="Kurbessoian T."/>
            <person name="Stajich J.E."/>
        </authorList>
    </citation>
    <scope>NUCLEOTIDE SEQUENCE</scope>
    <source>
        <strain evidence="6">TK_1</strain>
    </source>
</reference>
<feature type="domain" description="O-methyltransferase C-terminal" evidence="4">
    <location>
        <begin position="221"/>
        <end position="425"/>
    </location>
</feature>
<dbReference type="Gene3D" id="3.40.50.150">
    <property type="entry name" value="Vaccinia Virus protein VP39"/>
    <property type="match status" value="1"/>
</dbReference>
<evidence type="ECO:0000256" key="2">
    <source>
        <dbReference type="ARBA" id="ARBA00022679"/>
    </source>
</evidence>
<keyword evidence="1" id="KW-0489">Methyltransferase</keyword>
<keyword evidence="3" id="KW-0949">S-adenosyl-L-methionine</keyword>
<keyword evidence="7" id="KW-1185">Reference proteome</keyword>
<evidence type="ECO:0000259" key="4">
    <source>
        <dbReference type="Pfam" id="PF00891"/>
    </source>
</evidence>
<evidence type="ECO:0008006" key="8">
    <source>
        <dbReference type="Google" id="ProtNLM"/>
    </source>
</evidence>
<name>A0ABQ9NRT5_9PEZI</name>
<dbReference type="Gene3D" id="1.10.10.10">
    <property type="entry name" value="Winged helix-like DNA-binding domain superfamily/Winged helix DNA-binding domain"/>
    <property type="match status" value="1"/>
</dbReference>
<evidence type="ECO:0000256" key="3">
    <source>
        <dbReference type="ARBA" id="ARBA00022691"/>
    </source>
</evidence>
<comment type="caution">
    <text evidence="6">The sequence shown here is derived from an EMBL/GenBank/DDBJ whole genome shotgun (WGS) entry which is preliminary data.</text>
</comment>
<dbReference type="Proteomes" id="UP001172684">
    <property type="component" value="Unassembled WGS sequence"/>
</dbReference>
<dbReference type="PROSITE" id="PS51683">
    <property type="entry name" value="SAM_OMT_II"/>
    <property type="match status" value="1"/>
</dbReference>
<dbReference type="InterPro" id="IPR016461">
    <property type="entry name" value="COMT-like"/>
</dbReference>
<evidence type="ECO:0000313" key="7">
    <source>
        <dbReference type="Proteomes" id="UP001172684"/>
    </source>
</evidence>
<organism evidence="6 7">
    <name type="scientific">Coniosporium apollinis</name>
    <dbReference type="NCBI Taxonomy" id="61459"/>
    <lineage>
        <taxon>Eukaryota</taxon>
        <taxon>Fungi</taxon>
        <taxon>Dikarya</taxon>
        <taxon>Ascomycota</taxon>
        <taxon>Pezizomycotina</taxon>
        <taxon>Dothideomycetes</taxon>
        <taxon>Dothideomycetes incertae sedis</taxon>
        <taxon>Coniosporium</taxon>
    </lineage>
</organism>
<protein>
    <recommendedName>
        <fullName evidence="8">O-methyltransferase domain-containing protein</fullName>
    </recommendedName>
</protein>
<dbReference type="InterPro" id="IPR036390">
    <property type="entry name" value="WH_DNA-bd_sf"/>
</dbReference>
<accession>A0ABQ9NRT5</accession>
<dbReference type="PANTHER" id="PTHR43712">
    <property type="entry name" value="PUTATIVE (AFU_ORTHOLOGUE AFUA_4G14580)-RELATED"/>
    <property type="match status" value="1"/>
</dbReference>
<evidence type="ECO:0000259" key="5">
    <source>
        <dbReference type="Pfam" id="PF08100"/>
    </source>
</evidence>
<evidence type="ECO:0000313" key="6">
    <source>
        <dbReference type="EMBL" id="KAJ9660039.1"/>
    </source>
</evidence>
<dbReference type="InterPro" id="IPR029063">
    <property type="entry name" value="SAM-dependent_MTases_sf"/>
</dbReference>
<dbReference type="InterPro" id="IPR012967">
    <property type="entry name" value="COMT_dimerisation"/>
</dbReference>
<gene>
    <name evidence="6" type="ORF">H2201_007080</name>
</gene>
<dbReference type="Pfam" id="PF00891">
    <property type="entry name" value="Methyltransf_2"/>
    <property type="match status" value="1"/>
</dbReference>